<evidence type="ECO:0000313" key="1">
    <source>
        <dbReference type="EMBL" id="KII62341.1"/>
    </source>
</evidence>
<protein>
    <recommendedName>
        <fullName evidence="3">Transposase Tc1-like domain-containing protein</fullName>
    </recommendedName>
</protein>
<organism evidence="1 2">
    <name type="scientific">Thelohanellus kitauei</name>
    <name type="common">Myxosporean</name>
    <dbReference type="NCBI Taxonomy" id="669202"/>
    <lineage>
        <taxon>Eukaryota</taxon>
        <taxon>Metazoa</taxon>
        <taxon>Cnidaria</taxon>
        <taxon>Myxozoa</taxon>
        <taxon>Myxosporea</taxon>
        <taxon>Bivalvulida</taxon>
        <taxon>Platysporina</taxon>
        <taxon>Myxobolidae</taxon>
        <taxon>Thelohanellus</taxon>
    </lineage>
</organism>
<dbReference type="Proteomes" id="UP000031668">
    <property type="component" value="Unassembled WGS sequence"/>
</dbReference>
<proteinExistence type="predicted"/>
<evidence type="ECO:0000313" key="2">
    <source>
        <dbReference type="Proteomes" id="UP000031668"/>
    </source>
</evidence>
<name>A0A0C2ML50_THEKT</name>
<keyword evidence="2" id="KW-1185">Reference proteome</keyword>
<comment type="caution">
    <text evidence="1">The sequence shown here is derived from an EMBL/GenBank/DDBJ whole genome shotgun (WGS) entry which is preliminary data.</text>
</comment>
<reference evidence="1 2" key="1">
    <citation type="journal article" date="2014" name="Genome Biol. Evol.">
        <title>The genome of the myxosporean Thelohanellus kitauei shows adaptations to nutrient acquisition within its fish host.</title>
        <authorList>
            <person name="Yang Y."/>
            <person name="Xiong J."/>
            <person name="Zhou Z."/>
            <person name="Huo F."/>
            <person name="Miao W."/>
            <person name="Ran C."/>
            <person name="Liu Y."/>
            <person name="Zhang J."/>
            <person name="Feng J."/>
            <person name="Wang M."/>
            <person name="Wang M."/>
            <person name="Wang L."/>
            <person name="Yao B."/>
        </authorList>
    </citation>
    <scope>NUCLEOTIDE SEQUENCE [LARGE SCALE GENOMIC DNA]</scope>
    <source>
        <strain evidence="1">Wuqing</strain>
    </source>
</reference>
<dbReference type="EMBL" id="JWZT01005004">
    <property type="protein sequence ID" value="KII62341.1"/>
    <property type="molecule type" value="Genomic_DNA"/>
</dbReference>
<sequence length="144" mass="16558">MAQERGNTVKSIAETFNICRKTVNNYLKINEEKQTFVPATDKCRNTCVQRNSMFTNMEKTIYNAIACENSLILPEVQNIVREQNNTDVSTATISRILGKMKITRKRLTMVPRERKTREKIAARAVYAAEISNIHDENLLFLDES</sequence>
<accession>A0A0C2ML50</accession>
<dbReference type="OrthoDB" id="10564834at2759"/>
<evidence type="ECO:0008006" key="3">
    <source>
        <dbReference type="Google" id="ProtNLM"/>
    </source>
</evidence>
<dbReference type="AlphaFoldDB" id="A0A0C2ML50"/>
<gene>
    <name evidence="1" type="ORF">RF11_11669</name>
</gene>